<dbReference type="SUPFAM" id="SSF52540">
    <property type="entry name" value="P-loop containing nucleoside triphosphate hydrolases"/>
    <property type="match status" value="1"/>
</dbReference>
<name>A0A0B2JZQ7_9FIRM</name>
<dbReference type="InterPro" id="IPR027417">
    <property type="entry name" value="P-loop_NTPase"/>
</dbReference>
<dbReference type="GO" id="GO:0016887">
    <property type="term" value="F:ATP hydrolysis activity"/>
    <property type="evidence" value="ECO:0007669"/>
    <property type="project" value="InterPro"/>
</dbReference>
<evidence type="ECO:0000313" key="6">
    <source>
        <dbReference type="Proteomes" id="UP000030993"/>
    </source>
</evidence>
<dbReference type="InterPro" id="IPR050166">
    <property type="entry name" value="ABC_transporter_ATP-bind"/>
</dbReference>
<accession>A0A0B2JZQ7</accession>
<dbReference type="AlphaFoldDB" id="A0A0B2JZQ7"/>
<dbReference type="SMART" id="SM00382">
    <property type="entry name" value="AAA"/>
    <property type="match status" value="1"/>
</dbReference>
<proteinExistence type="predicted"/>
<evidence type="ECO:0000313" key="5">
    <source>
        <dbReference type="EMBL" id="KHM52096.1"/>
    </source>
</evidence>
<dbReference type="InterPro" id="IPR003439">
    <property type="entry name" value="ABC_transporter-like_ATP-bd"/>
</dbReference>
<dbReference type="eggNOG" id="COG1116">
    <property type="taxonomic scope" value="Bacteria"/>
</dbReference>
<dbReference type="PANTHER" id="PTHR42788">
    <property type="entry name" value="TAURINE IMPORT ATP-BINDING PROTEIN-RELATED"/>
    <property type="match status" value="1"/>
</dbReference>
<evidence type="ECO:0000256" key="1">
    <source>
        <dbReference type="ARBA" id="ARBA00022448"/>
    </source>
</evidence>
<protein>
    <recommendedName>
        <fullName evidence="4">ABC transporter domain-containing protein</fullName>
    </recommendedName>
</protein>
<feature type="domain" description="ABC transporter" evidence="4">
    <location>
        <begin position="3"/>
        <end position="235"/>
    </location>
</feature>
<keyword evidence="6" id="KW-1185">Reference proteome</keyword>
<sequence length="257" mass="29441">MMLEVKHVSKSFSKDGQPQLVLSDLNLEVGAREFVCLLGPSGCGKSTLLRIMAGLDIAESGGVYLDDKLVKEPQPKCAFVFQDYALFPWKTVLENVVYGMDVQDMYDKKTRVEKAKEYLKLMHLEKYENSYIHELSGGMRQRTAIARSLALEPEILFMDEPFGALDNFTRMELQELLLDIYSKNKLSVVFVTHDISEAIYLGDRVVVMNAHPGTVHSILDINKGLVRDRTSEDFHLYEDKIMQAFQLVRKQEVEYYI</sequence>
<evidence type="ECO:0000259" key="4">
    <source>
        <dbReference type="PROSITE" id="PS50893"/>
    </source>
</evidence>
<dbReference type="PANTHER" id="PTHR42788:SF13">
    <property type="entry name" value="ALIPHATIC SULFONATES IMPORT ATP-BINDING PROTEIN SSUB"/>
    <property type="match status" value="1"/>
</dbReference>
<dbReference type="CDD" id="cd03293">
    <property type="entry name" value="ABC_NrtD_SsuB_transporters"/>
    <property type="match status" value="1"/>
</dbReference>
<evidence type="ECO:0000256" key="3">
    <source>
        <dbReference type="ARBA" id="ARBA00022840"/>
    </source>
</evidence>
<dbReference type="Pfam" id="PF00005">
    <property type="entry name" value="ABC_tran"/>
    <property type="match status" value="1"/>
</dbReference>
<keyword evidence="3" id="KW-0067">ATP-binding</keyword>
<reference evidence="5 6" key="1">
    <citation type="journal article" date="2013" name="PLoS ONE">
        <title>Identification and characterization of three novel lipases belonging to families II and V from Anaerovibrio lipolyticus 5ST.</title>
        <authorList>
            <person name="Prive F."/>
            <person name="Kaderbhai N.N."/>
            <person name="Girdwood S."/>
            <person name="Worgan H.J."/>
            <person name="Pinloche E."/>
            <person name="Scollan N.D."/>
            <person name="Huws S.A."/>
            <person name="Newbold C.J."/>
        </authorList>
    </citation>
    <scope>NUCLEOTIDE SEQUENCE [LARGE SCALE GENOMIC DNA]</scope>
    <source>
        <strain evidence="5 6">5S</strain>
    </source>
</reference>
<evidence type="ECO:0000256" key="2">
    <source>
        <dbReference type="ARBA" id="ARBA00022741"/>
    </source>
</evidence>
<dbReference type="Proteomes" id="UP000030993">
    <property type="component" value="Unassembled WGS sequence"/>
</dbReference>
<dbReference type="STRING" id="82374.NZ47_06745"/>
<dbReference type="GO" id="GO:0005524">
    <property type="term" value="F:ATP binding"/>
    <property type="evidence" value="ECO:0007669"/>
    <property type="project" value="UniProtKB-KW"/>
</dbReference>
<dbReference type="Gene3D" id="3.40.50.300">
    <property type="entry name" value="P-loop containing nucleotide triphosphate hydrolases"/>
    <property type="match status" value="1"/>
</dbReference>
<comment type="caution">
    <text evidence="5">The sequence shown here is derived from an EMBL/GenBank/DDBJ whole genome shotgun (WGS) entry which is preliminary data.</text>
</comment>
<gene>
    <name evidence="5" type="ORF">NZ47_06745</name>
</gene>
<keyword evidence="1" id="KW-0813">Transport</keyword>
<dbReference type="EMBL" id="JSCE01000137">
    <property type="protein sequence ID" value="KHM52096.1"/>
    <property type="molecule type" value="Genomic_DNA"/>
</dbReference>
<organism evidence="5 6">
    <name type="scientific">Anaerovibrio lipolyticus</name>
    <dbReference type="NCBI Taxonomy" id="82374"/>
    <lineage>
        <taxon>Bacteria</taxon>
        <taxon>Bacillati</taxon>
        <taxon>Bacillota</taxon>
        <taxon>Negativicutes</taxon>
        <taxon>Selenomonadales</taxon>
        <taxon>Selenomonadaceae</taxon>
        <taxon>Anaerovibrio</taxon>
    </lineage>
</organism>
<dbReference type="PROSITE" id="PS50893">
    <property type="entry name" value="ABC_TRANSPORTER_2"/>
    <property type="match status" value="1"/>
</dbReference>
<keyword evidence="2" id="KW-0547">Nucleotide-binding</keyword>
<dbReference type="InterPro" id="IPR003593">
    <property type="entry name" value="AAA+_ATPase"/>
</dbReference>